<keyword evidence="8" id="KW-1185">Reference proteome</keyword>
<dbReference type="Proteomes" id="UP000440498">
    <property type="component" value="Unassembled WGS sequence"/>
</dbReference>
<dbReference type="Gene3D" id="3.40.140.10">
    <property type="entry name" value="Cytidine Deaminase, domain 2"/>
    <property type="match status" value="1"/>
</dbReference>
<dbReference type="EMBL" id="WHUG01000001">
    <property type="protein sequence ID" value="MQA36683.1"/>
    <property type="molecule type" value="Genomic_DNA"/>
</dbReference>
<evidence type="ECO:0000256" key="4">
    <source>
        <dbReference type="ARBA" id="ARBA00022833"/>
    </source>
</evidence>
<dbReference type="InterPro" id="IPR051929">
    <property type="entry name" value="VirAsm_ModProt"/>
</dbReference>
<keyword evidence="1" id="KW-0645">Protease</keyword>
<comment type="caution">
    <text evidence="7">The sequence shown here is derived from an EMBL/GenBank/DDBJ whole genome shotgun (WGS) entry which is preliminary data.</text>
</comment>
<sequence>MLTLPREIVDAILAQAGAAHPLECCGIVASLPDERPPYRLIPMRNMAQSEEYFEFAPLDQLKVWRGMDAAGEVPLVFYHSHTASAAYPSRSDIAHAAAYPEVHHLIVGTDPRFQPALRSYRIADGRVSEEPVVVADVALSTPYIEG</sequence>
<dbReference type="SUPFAM" id="SSF102712">
    <property type="entry name" value="JAB1/MPN domain"/>
    <property type="match status" value="1"/>
</dbReference>
<accession>A0A6A7MUR0</accession>
<evidence type="ECO:0000259" key="6">
    <source>
        <dbReference type="SMART" id="SM00232"/>
    </source>
</evidence>
<evidence type="ECO:0000256" key="3">
    <source>
        <dbReference type="ARBA" id="ARBA00022801"/>
    </source>
</evidence>
<dbReference type="InterPro" id="IPR000555">
    <property type="entry name" value="JAMM/MPN+_dom"/>
</dbReference>
<proteinExistence type="predicted"/>
<dbReference type="GO" id="GO:0006508">
    <property type="term" value="P:proteolysis"/>
    <property type="evidence" value="ECO:0007669"/>
    <property type="project" value="UniProtKB-KW"/>
</dbReference>
<keyword evidence="5" id="KW-0482">Metalloprotease</keyword>
<dbReference type="GO" id="GO:0008235">
    <property type="term" value="F:metalloexopeptidase activity"/>
    <property type="evidence" value="ECO:0007669"/>
    <property type="project" value="TreeGrafter"/>
</dbReference>
<gene>
    <name evidence="7" type="ORF">GEV02_00855</name>
</gene>
<evidence type="ECO:0000256" key="1">
    <source>
        <dbReference type="ARBA" id="ARBA00022670"/>
    </source>
</evidence>
<evidence type="ECO:0000313" key="7">
    <source>
        <dbReference type="EMBL" id="MQA36683.1"/>
    </source>
</evidence>
<dbReference type="Pfam" id="PF14464">
    <property type="entry name" value="Prok-JAB"/>
    <property type="match status" value="1"/>
</dbReference>
<keyword evidence="4" id="KW-0862">Zinc</keyword>
<dbReference type="PANTHER" id="PTHR34858">
    <property type="entry name" value="CYSO-CYSTEINE PEPTIDASE"/>
    <property type="match status" value="1"/>
</dbReference>
<evidence type="ECO:0000256" key="2">
    <source>
        <dbReference type="ARBA" id="ARBA00022723"/>
    </source>
</evidence>
<organism evidence="7 8">
    <name type="scientific">Rugamonas aquatica</name>
    <dbReference type="NCBI Taxonomy" id="2743357"/>
    <lineage>
        <taxon>Bacteria</taxon>
        <taxon>Pseudomonadati</taxon>
        <taxon>Pseudomonadota</taxon>
        <taxon>Betaproteobacteria</taxon>
        <taxon>Burkholderiales</taxon>
        <taxon>Oxalobacteraceae</taxon>
        <taxon>Telluria group</taxon>
        <taxon>Rugamonas</taxon>
    </lineage>
</organism>
<dbReference type="RefSeq" id="WP_152836070.1">
    <property type="nucleotide sequence ID" value="NZ_WHUG01000001.1"/>
</dbReference>
<name>A0A6A7MUR0_9BURK</name>
<dbReference type="PANTHER" id="PTHR34858:SF1">
    <property type="entry name" value="CYSO-CYSTEINE PEPTIDASE"/>
    <property type="match status" value="1"/>
</dbReference>
<evidence type="ECO:0000313" key="8">
    <source>
        <dbReference type="Proteomes" id="UP000440498"/>
    </source>
</evidence>
<protein>
    <submittedName>
        <fullName evidence="7">Peptidase</fullName>
    </submittedName>
</protein>
<dbReference type="GO" id="GO:0008270">
    <property type="term" value="F:zinc ion binding"/>
    <property type="evidence" value="ECO:0007669"/>
    <property type="project" value="TreeGrafter"/>
</dbReference>
<keyword evidence="2" id="KW-0479">Metal-binding</keyword>
<feature type="domain" description="JAB1/MPN/MOV34 metalloenzyme" evidence="6">
    <location>
        <begin position="1"/>
        <end position="137"/>
    </location>
</feature>
<dbReference type="CDD" id="cd08070">
    <property type="entry name" value="MPN_like"/>
    <property type="match status" value="1"/>
</dbReference>
<keyword evidence="3" id="KW-0378">Hydrolase</keyword>
<dbReference type="SMART" id="SM00232">
    <property type="entry name" value="JAB_MPN"/>
    <property type="match status" value="1"/>
</dbReference>
<evidence type="ECO:0000256" key="5">
    <source>
        <dbReference type="ARBA" id="ARBA00023049"/>
    </source>
</evidence>
<dbReference type="AlphaFoldDB" id="A0A6A7MUR0"/>
<dbReference type="InterPro" id="IPR028090">
    <property type="entry name" value="JAB_dom_prok"/>
</dbReference>
<reference evidence="7 8" key="1">
    <citation type="submission" date="2019-10" db="EMBL/GenBank/DDBJ databases">
        <title>Two novel species isolated from a subtropical stream in China.</title>
        <authorList>
            <person name="Lu H."/>
        </authorList>
    </citation>
    <scope>NUCLEOTIDE SEQUENCE [LARGE SCALE GENOMIC DNA]</scope>
    <source>
        <strain evidence="7 8">FT29W</strain>
    </source>
</reference>